<proteinExistence type="predicted"/>
<dbReference type="Pfam" id="PF08241">
    <property type="entry name" value="Methyltransf_11"/>
    <property type="match status" value="1"/>
</dbReference>
<dbReference type="AlphaFoldDB" id="A0A9J6GZ85"/>
<dbReference type="EMBL" id="JABSTR010000010">
    <property type="protein sequence ID" value="KAH9379759.1"/>
    <property type="molecule type" value="Genomic_DNA"/>
</dbReference>
<reference evidence="2 3" key="1">
    <citation type="journal article" date="2020" name="Cell">
        <title>Large-Scale Comparative Analyses of Tick Genomes Elucidate Their Genetic Diversity and Vector Capacities.</title>
        <authorList>
            <consortium name="Tick Genome and Microbiome Consortium (TIGMIC)"/>
            <person name="Jia N."/>
            <person name="Wang J."/>
            <person name="Shi W."/>
            <person name="Du L."/>
            <person name="Sun Y."/>
            <person name="Zhan W."/>
            <person name="Jiang J.F."/>
            <person name="Wang Q."/>
            <person name="Zhang B."/>
            <person name="Ji P."/>
            <person name="Bell-Sakyi L."/>
            <person name="Cui X.M."/>
            <person name="Yuan T.T."/>
            <person name="Jiang B.G."/>
            <person name="Yang W.F."/>
            <person name="Lam T.T."/>
            <person name="Chang Q.C."/>
            <person name="Ding S.J."/>
            <person name="Wang X.J."/>
            <person name="Zhu J.G."/>
            <person name="Ruan X.D."/>
            <person name="Zhao L."/>
            <person name="Wei J.T."/>
            <person name="Ye R.Z."/>
            <person name="Que T.C."/>
            <person name="Du C.H."/>
            <person name="Zhou Y.H."/>
            <person name="Cheng J.X."/>
            <person name="Dai P.F."/>
            <person name="Guo W.B."/>
            <person name="Han X.H."/>
            <person name="Huang E.J."/>
            <person name="Li L.F."/>
            <person name="Wei W."/>
            <person name="Gao Y.C."/>
            <person name="Liu J.Z."/>
            <person name="Shao H.Z."/>
            <person name="Wang X."/>
            <person name="Wang C.C."/>
            <person name="Yang T.C."/>
            <person name="Huo Q.B."/>
            <person name="Li W."/>
            <person name="Chen H.Y."/>
            <person name="Chen S.E."/>
            <person name="Zhou L.G."/>
            <person name="Ni X.B."/>
            <person name="Tian J.H."/>
            <person name="Sheng Y."/>
            <person name="Liu T."/>
            <person name="Pan Y.S."/>
            <person name="Xia L.Y."/>
            <person name="Li J."/>
            <person name="Zhao F."/>
            <person name="Cao W.C."/>
        </authorList>
    </citation>
    <scope>NUCLEOTIDE SEQUENCE [LARGE SCALE GENOMIC DNA]</scope>
    <source>
        <strain evidence="2">HaeL-2018</strain>
    </source>
</reference>
<gene>
    <name evidence="2" type="ORF">HPB48_000096</name>
</gene>
<keyword evidence="3" id="KW-1185">Reference proteome</keyword>
<dbReference type="GO" id="GO:0008757">
    <property type="term" value="F:S-adenosylmethionine-dependent methyltransferase activity"/>
    <property type="evidence" value="ECO:0007669"/>
    <property type="project" value="InterPro"/>
</dbReference>
<evidence type="ECO:0000259" key="1">
    <source>
        <dbReference type="Pfam" id="PF08241"/>
    </source>
</evidence>
<dbReference type="VEuPathDB" id="VectorBase:HLOH_054244"/>
<evidence type="ECO:0000313" key="3">
    <source>
        <dbReference type="Proteomes" id="UP000821853"/>
    </source>
</evidence>
<name>A0A9J6GZ85_HAELO</name>
<dbReference type="SUPFAM" id="SSF53335">
    <property type="entry name" value="S-adenosyl-L-methionine-dependent methyltransferases"/>
    <property type="match status" value="1"/>
</dbReference>
<feature type="domain" description="Methyltransferase type 11" evidence="1">
    <location>
        <begin position="1"/>
        <end position="65"/>
    </location>
</feature>
<comment type="caution">
    <text evidence="2">The sequence shown here is derived from an EMBL/GenBank/DDBJ whole genome shotgun (WGS) entry which is preliminary data.</text>
</comment>
<evidence type="ECO:0000313" key="2">
    <source>
        <dbReference type="EMBL" id="KAH9379759.1"/>
    </source>
</evidence>
<sequence>MLQLAREKHPHPKVEYKRLDIANDKDVARFSAEEGCFEIVYSFAAFHWIPDQHQAIRNIEKLMVPAENVSFRLEEVRLCSTFSLLWWHLRAGQSMLR</sequence>
<protein>
    <recommendedName>
        <fullName evidence="1">Methyltransferase type 11 domain-containing protein</fullName>
    </recommendedName>
</protein>
<dbReference type="Proteomes" id="UP000821853">
    <property type="component" value="Chromosome 8"/>
</dbReference>
<organism evidence="2 3">
    <name type="scientific">Haemaphysalis longicornis</name>
    <name type="common">Bush tick</name>
    <dbReference type="NCBI Taxonomy" id="44386"/>
    <lineage>
        <taxon>Eukaryota</taxon>
        <taxon>Metazoa</taxon>
        <taxon>Ecdysozoa</taxon>
        <taxon>Arthropoda</taxon>
        <taxon>Chelicerata</taxon>
        <taxon>Arachnida</taxon>
        <taxon>Acari</taxon>
        <taxon>Parasitiformes</taxon>
        <taxon>Ixodida</taxon>
        <taxon>Ixodoidea</taxon>
        <taxon>Ixodidae</taxon>
        <taxon>Haemaphysalinae</taxon>
        <taxon>Haemaphysalis</taxon>
    </lineage>
</organism>
<dbReference type="Gene3D" id="3.40.50.150">
    <property type="entry name" value="Vaccinia Virus protein VP39"/>
    <property type="match status" value="1"/>
</dbReference>
<accession>A0A9J6GZ85</accession>
<dbReference type="InterPro" id="IPR029063">
    <property type="entry name" value="SAM-dependent_MTases_sf"/>
</dbReference>
<dbReference type="InterPro" id="IPR013216">
    <property type="entry name" value="Methyltransf_11"/>
</dbReference>